<proteinExistence type="predicted"/>
<name>K9YQH0_DACS8</name>
<evidence type="ECO:0000313" key="2">
    <source>
        <dbReference type="Proteomes" id="UP000010482"/>
    </source>
</evidence>
<dbReference type="RefSeq" id="WP_015228157.1">
    <property type="nucleotide sequence ID" value="NC_019780.1"/>
</dbReference>
<dbReference type="InterPro" id="IPR019660">
    <property type="entry name" value="Put_sensory_transdc_reg_YbjN"/>
</dbReference>
<evidence type="ECO:0008006" key="3">
    <source>
        <dbReference type="Google" id="ProtNLM"/>
    </source>
</evidence>
<dbReference type="Gene3D" id="3.30.1460.10">
    <property type="match status" value="1"/>
</dbReference>
<dbReference type="STRING" id="13035.Dacsa_0348"/>
<dbReference type="PATRIC" id="fig|13035.3.peg.395"/>
<dbReference type="CDD" id="cd17036">
    <property type="entry name" value="T3SC_YbjN-like_1"/>
    <property type="match status" value="1"/>
</dbReference>
<dbReference type="EMBL" id="CP003944">
    <property type="protein sequence ID" value="AFZ49144.1"/>
    <property type="molecule type" value="Genomic_DNA"/>
</dbReference>
<gene>
    <name evidence="1" type="ORF">Dacsa_0348</name>
</gene>
<dbReference type="AlphaFoldDB" id="K9YQH0"/>
<dbReference type="KEGG" id="dsl:Dacsa_0348"/>
<dbReference type="eggNOG" id="ENOG50314XV">
    <property type="taxonomic scope" value="Bacteria"/>
</dbReference>
<keyword evidence="2" id="KW-1185">Reference proteome</keyword>
<accession>K9YQH0</accession>
<dbReference type="Proteomes" id="UP000010482">
    <property type="component" value="Chromosome"/>
</dbReference>
<dbReference type="OrthoDB" id="424058at2"/>
<dbReference type="HOGENOM" id="CLU_119942_0_0_3"/>
<sequence length="162" mass="17983">MTTENAEGKEQLLTTEETDALIDEEAAASHLEVIETVISSLDQNDTAMVSRRDGGHLWKFQYGSVEVFVQLTGEADDDTLAVWSSVLKLPAKDEPRLMRKLLEMNWSDTYETAFAIYNDSVVVLTHRTVADLSPVEISRALTLVASIADDNDESLQEEFGNS</sequence>
<protein>
    <recommendedName>
        <fullName evidence="3">YbjN domain-containing protein</fullName>
    </recommendedName>
</protein>
<reference evidence="1" key="1">
    <citation type="submission" date="2012-04" db="EMBL/GenBank/DDBJ databases">
        <title>Finished genome of Dactylococcopsis salina PCC 8305.</title>
        <authorList>
            <consortium name="US DOE Joint Genome Institute"/>
            <person name="Gugger M."/>
            <person name="Coursin T."/>
            <person name="Rippka R."/>
            <person name="Tandeau De Marsac N."/>
            <person name="Huntemann M."/>
            <person name="Wei C.-L."/>
            <person name="Han J."/>
            <person name="Detter J.C."/>
            <person name="Han C."/>
            <person name="Tapia R."/>
            <person name="Daligault H."/>
            <person name="Chen A."/>
            <person name="Krypides N."/>
            <person name="Mavromatis K."/>
            <person name="Markowitz V."/>
            <person name="Szeto E."/>
            <person name="Ivanova N."/>
            <person name="Ovchinnikova G."/>
            <person name="Pagani I."/>
            <person name="Pati A."/>
            <person name="Goodwin L."/>
            <person name="Peters L."/>
            <person name="Pitluck S."/>
            <person name="Woyke T."/>
            <person name="Kerfeld C."/>
        </authorList>
    </citation>
    <scope>NUCLEOTIDE SEQUENCE [LARGE SCALE GENOMIC DNA]</scope>
    <source>
        <strain evidence="1">PCC 8305</strain>
    </source>
</reference>
<dbReference type="SUPFAM" id="SSF69635">
    <property type="entry name" value="Type III secretory system chaperone-like"/>
    <property type="match status" value="1"/>
</dbReference>
<dbReference type="Pfam" id="PF10722">
    <property type="entry name" value="YbjN"/>
    <property type="match status" value="1"/>
</dbReference>
<organism evidence="1 2">
    <name type="scientific">Dactylococcopsis salina (strain PCC 8305)</name>
    <name type="common">Myxobactron salinum</name>
    <dbReference type="NCBI Taxonomy" id="13035"/>
    <lineage>
        <taxon>Bacteria</taxon>
        <taxon>Bacillati</taxon>
        <taxon>Cyanobacteriota</taxon>
        <taxon>Cyanophyceae</taxon>
        <taxon>Nodosilineales</taxon>
        <taxon>Cymatolegaceae</taxon>
        <taxon>Dactylococcopsis</taxon>
    </lineage>
</organism>
<evidence type="ECO:0000313" key="1">
    <source>
        <dbReference type="EMBL" id="AFZ49144.1"/>
    </source>
</evidence>